<feature type="domain" description="2-oxoacid dehydrogenase acyltransferase catalytic" evidence="1">
    <location>
        <begin position="43"/>
        <end position="159"/>
    </location>
</feature>
<dbReference type="Proteomes" id="UP000006671">
    <property type="component" value="Unassembled WGS sequence"/>
</dbReference>
<dbReference type="PANTHER" id="PTHR23151">
    <property type="entry name" value="DIHYDROLIPOAMIDE ACETYL/SUCCINYL-TRANSFERASE-RELATED"/>
    <property type="match status" value="1"/>
</dbReference>
<dbReference type="OMA" id="RRCPDAN"/>
<dbReference type="GO" id="GO:0005739">
    <property type="term" value="C:mitochondrion"/>
    <property type="evidence" value="ECO:0007669"/>
    <property type="project" value="TreeGrafter"/>
</dbReference>
<dbReference type="InterPro" id="IPR001078">
    <property type="entry name" value="2-oxoacid_DH_actylTfrase"/>
</dbReference>
<dbReference type="eggNOG" id="ENOG502S15V">
    <property type="taxonomic scope" value="Eukaryota"/>
</dbReference>
<proteinExistence type="predicted"/>
<dbReference type="Pfam" id="PF00198">
    <property type="entry name" value="2-oxoacid_dh"/>
    <property type="match status" value="2"/>
</dbReference>
<protein>
    <submittedName>
        <fullName evidence="2">2-oxoacid dehydrogenases acyltransferase</fullName>
    </submittedName>
</protein>
<dbReference type="InParanoid" id="D2VNW2"/>
<dbReference type="PANTHER" id="PTHR23151:SF90">
    <property type="entry name" value="DIHYDROLIPOYLLYSINE-RESIDUE ACETYLTRANSFERASE COMPONENT OF PYRUVATE DEHYDROGENASE COMPLEX, MITOCHONDRIAL-RELATED"/>
    <property type="match status" value="1"/>
</dbReference>
<evidence type="ECO:0000259" key="1">
    <source>
        <dbReference type="Pfam" id="PF00198"/>
    </source>
</evidence>
<keyword evidence="2" id="KW-0012">Acyltransferase</keyword>
<dbReference type="STRING" id="5762.D2VNW2"/>
<gene>
    <name evidence="2" type="ORF">NAEGRDRAFT_80681</name>
</gene>
<dbReference type="RefSeq" id="XP_002674233.1">
    <property type="nucleotide sequence ID" value="XM_002674187.1"/>
</dbReference>
<name>D2VNW2_NAEGR</name>
<evidence type="ECO:0000313" key="3">
    <source>
        <dbReference type="Proteomes" id="UP000006671"/>
    </source>
</evidence>
<dbReference type="Gene3D" id="3.30.559.10">
    <property type="entry name" value="Chloramphenicol acetyltransferase-like domain"/>
    <property type="match status" value="1"/>
</dbReference>
<dbReference type="GO" id="GO:0016746">
    <property type="term" value="F:acyltransferase activity"/>
    <property type="evidence" value="ECO:0007669"/>
    <property type="project" value="UniProtKB-KW"/>
</dbReference>
<sequence length="304" mass="33462">MFTIAASLVLAYVGVCFIWDQIPPRMSARRKISMSGWGAPSEPATYGCVTIDLEKIEDLLTKVSEKIGQKITITHFMSRAAGLAIEACPEINCRMVLGKLLPNKTIDVSLLVACEDPKTKKNDLSNVTIRSINKKTLKDISDEVVKGAEKLRSGKNENHKKTNQPMSFLPTLIAGPIISFMAWLACALQMNIPALGLQAHPFGTCIITSVAGFGIEEGFVPLAPFTRCPFFICIGLAKSQPAVNEQTGQIEARRQVKVTATTDHRFVDGKEVGKLVKKFVDVCTNVEKYFTVDEESKNFVEKKH</sequence>
<dbReference type="KEGG" id="ngr:NAEGRDRAFT_80681"/>
<accession>D2VNW2</accession>
<dbReference type="VEuPathDB" id="AmoebaDB:NAEGRDRAFT_80681"/>
<dbReference type="OrthoDB" id="196858at2759"/>
<dbReference type="GO" id="GO:0006086">
    <property type="term" value="P:pyruvate decarboxylation to acetyl-CoA"/>
    <property type="evidence" value="ECO:0007669"/>
    <property type="project" value="InterPro"/>
</dbReference>
<dbReference type="EMBL" id="GG738885">
    <property type="protein sequence ID" value="EFC41489.1"/>
    <property type="molecule type" value="Genomic_DNA"/>
</dbReference>
<dbReference type="GeneID" id="8862432"/>
<dbReference type="GO" id="GO:0045254">
    <property type="term" value="C:pyruvate dehydrogenase complex"/>
    <property type="evidence" value="ECO:0007669"/>
    <property type="project" value="InterPro"/>
</dbReference>
<evidence type="ECO:0000313" key="2">
    <source>
        <dbReference type="EMBL" id="EFC41489.1"/>
    </source>
</evidence>
<dbReference type="SUPFAM" id="SSF52777">
    <property type="entry name" value="CoA-dependent acyltransferases"/>
    <property type="match status" value="1"/>
</dbReference>
<keyword evidence="2" id="KW-0808">Transferase</keyword>
<reference evidence="2 3" key="1">
    <citation type="journal article" date="2010" name="Cell">
        <title>The genome of Naegleria gruberi illuminates early eukaryotic versatility.</title>
        <authorList>
            <person name="Fritz-Laylin L.K."/>
            <person name="Prochnik S.E."/>
            <person name="Ginger M.L."/>
            <person name="Dacks J.B."/>
            <person name="Carpenter M.L."/>
            <person name="Field M.C."/>
            <person name="Kuo A."/>
            <person name="Paredez A."/>
            <person name="Chapman J."/>
            <person name="Pham J."/>
            <person name="Shu S."/>
            <person name="Neupane R."/>
            <person name="Cipriano M."/>
            <person name="Mancuso J."/>
            <person name="Tu H."/>
            <person name="Salamov A."/>
            <person name="Lindquist E."/>
            <person name="Shapiro H."/>
            <person name="Lucas S."/>
            <person name="Grigoriev I.V."/>
            <person name="Cande W.Z."/>
            <person name="Fulton C."/>
            <person name="Rokhsar D.S."/>
            <person name="Dawson S.C."/>
        </authorList>
    </citation>
    <scope>NUCLEOTIDE SEQUENCE [LARGE SCALE GENOMIC DNA]</scope>
    <source>
        <strain evidence="2 3">NEG-M</strain>
    </source>
</reference>
<organism evidence="3">
    <name type="scientific">Naegleria gruberi</name>
    <name type="common">Amoeba</name>
    <dbReference type="NCBI Taxonomy" id="5762"/>
    <lineage>
        <taxon>Eukaryota</taxon>
        <taxon>Discoba</taxon>
        <taxon>Heterolobosea</taxon>
        <taxon>Tetramitia</taxon>
        <taxon>Eutetramitia</taxon>
        <taxon>Vahlkampfiidae</taxon>
        <taxon>Naegleria</taxon>
    </lineage>
</organism>
<dbReference type="AlphaFoldDB" id="D2VNW2"/>
<dbReference type="InterPro" id="IPR023213">
    <property type="entry name" value="CAT-like_dom_sf"/>
</dbReference>
<dbReference type="InterPro" id="IPR045257">
    <property type="entry name" value="E2/Pdx1"/>
</dbReference>
<keyword evidence="3" id="KW-1185">Reference proteome</keyword>
<feature type="domain" description="2-oxoacid dehydrogenase acyltransferase catalytic" evidence="1">
    <location>
        <begin position="203"/>
        <end position="289"/>
    </location>
</feature>